<accession>A0A9X0UCT0</accession>
<evidence type="ECO:0000256" key="1">
    <source>
        <dbReference type="SAM" id="Coils"/>
    </source>
</evidence>
<protein>
    <submittedName>
        <fullName evidence="2">DUF1192 domain-containing protein</fullName>
    </submittedName>
</protein>
<sequence length="65" mass="7100">MIEEERPRPVTGFTPAVLDSWGVAELRDYIARLQAEIARAEAAIATREAHRGAVDALFRRPPGAG</sequence>
<name>A0A9X0UCT0_9PROT</name>
<keyword evidence="1" id="KW-0175">Coiled coil</keyword>
<feature type="coiled-coil region" evidence="1">
    <location>
        <begin position="23"/>
        <end position="50"/>
    </location>
</feature>
<dbReference type="AlphaFoldDB" id="A0A9X0UCT0"/>
<reference evidence="2" key="1">
    <citation type="submission" date="2020-08" db="EMBL/GenBank/DDBJ databases">
        <authorList>
            <person name="Hu Y."/>
            <person name="Nguyen S.V."/>
            <person name="Li F."/>
            <person name="Fanning S."/>
        </authorList>
    </citation>
    <scope>NUCLEOTIDE SEQUENCE</scope>
    <source>
        <strain evidence="2">SYSU D8009</strain>
    </source>
</reference>
<dbReference type="Pfam" id="PF06698">
    <property type="entry name" value="DUF1192"/>
    <property type="match status" value="1"/>
</dbReference>
<dbReference type="RefSeq" id="WP_186769592.1">
    <property type="nucleotide sequence ID" value="NZ_JACOMF010000004.1"/>
</dbReference>
<proteinExistence type="predicted"/>
<organism evidence="2 3">
    <name type="scientific">Siccirubricoccus deserti</name>
    <dbReference type="NCBI Taxonomy" id="2013562"/>
    <lineage>
        <taxon>Bacteria</taxon>
        <taxon>Pseudomonadati</taxon>
        <taxon>Pseudomonadota</taxon>
        <taxon>Alphaproteobacteria</taxon>
        <taxon>Acetobacterales</taxon>
        <taxon>Roseomonadaceae</taxon>
        <taxon>Siccirubricoccus</taxon>
    </lineage>
</organism>
<comment type="caution">
    <text evidence="2">The sequence shown here is derived from an EMBL/GenBank/DDBJ whole genome shotgun (WGS) entry which is preliminary data.</text>
</comment>
<dbReference type="InterPro" id="IPR009579">
    <property type="entry name" value="DUF1192"/>
</dbReference>
<dbReference type="EMBL" id="JACOMF010000004">
    <property type="protein sequence ID" value="MBC4014831.1"/>
    <property type="molecule type" value="Genomic_DNA"/>
</dbReference>
<gene>
    <name evidence="2" type="ORF">H7965_05785</name>
</gene>
<keyword evidence="3" id="KW-1185">Reference proteome</keyword>
<evidence type="ECO:0000313" key="3">
    <source>
        <dbReference type="Proteomes" id="UP000600101"/>
    </source>
</evidence>
<dbReference type="Proteomes" id="UP000600101">
    <property type="component" value="Unassembled WGS sequence"/>
</dbReference>
<evidence type="ECO:0000313" key="2">
    <source>
        <dbReference type="EMBL" id="MBC4014831.1"/>
    </source>
</evidence>